<evidence type="ECO:0000313" key="2">
    <source>
        <dbReference type="Proteomes" id="UP000215433"/>
    </source>
</evidence>
<dbReference type="AlphaFoldDB" id="A0A229VWC9"/>
<dbReference type="RefSeq" id="WP_143248625.1">
    <property type="nucleotide sequence ID" value="NZ_NEWD01000027.1"/>
</dbReference>
<proteinExistence type="predicted"/>
<sequence>MTNQVKKSTKAKILRWVQNGYSIDEIMPYVPTLTRQHVEAIIRESEKKERQ</sequence>
<dbReference type="OrthoDB" id="3237379at2"/>
<accession>A0A229VWC9</accession>
<dbReference type="Proteomes" id="UP000215433">
    <property type="component" value="Unassembled WGS sequence"/>
</dbReference>
<dbReference type="EMBL" id="NEWD01000027">
    <property type="protein sequence ID" value="OXM99901.1"/>
    <property type="molecule type" value="Genomic_DNA"/>
</dbReference>
<protein>
    <recommendedName>
        <fullName evidence="3">Antitoxin</fullName>
    </recommendedName>
</protein>
<evidence type="ECO:0008006" key="3">
    <source>
        <dbReference type="Google" id="ProtNLM"/>
    </source>
</evidence>
<evidence type="ECO:0000313" key="1">
    <source>
        <dbReference type="EMBL" id="OXM99901.1"/>
    </source>
</evidence>
<dbReference type="Gene3D" id="1.10.10.10">
    <property type="entry name" value="Winged helix-like DNA-binding domain superfamily/Winged helix DNA-binding domain"/>
    <property type="match status" value="1"/>
</dbReference>
<dbReference type="InterPro" id="IPR036388">
    <property type="entry name" value="WH-like_DNA-bd_sf"/>
</dbReference>
<reference evidence="1 2" key="1">
    <citation type="submission" date="2017-05" db="EMBL/GenBank/DDBJ databases">
        <title>Bifidobacterium vansinderenii sp. nov.</title>
        <authorList>
            <person name="Lugli G.A."/>
            <person name="Duranti S."/>
            <person name="Mangifesta M."/>
        </authorList>
    </citation>
    <scope>NUCLEOTIDE SEQUENCE [LARGE SCALE GENOMIC DNA]</scope>
    <source>
        <strain evidence="1 2">Tam10B</strain>
    </source>
</reference>
<comment type="caution">
    <text evidence="1">The sequence shown here is derived from an EMBL/GenBank/DDBJ whole genome shotgun (WGS) entry which is preliminary data.</text>
</comment>
<gene>
    <name evidence="1" type="ORF">Tam10B_1864</name>
</gene>
<name>A0A229VWC9_9BIFI</name>
<organism evidence="1 2">
    <name type="scientific">Bifidobacterium vansinderenii</name>
    <dbReference type="NCBI Taxonomy" id="1984871"/>
    <lineage>
        <taxon>Bacteria</taxon>
        <taxon>Bacillati</taxon>
        <taxon>Actinomycetota</taxon>
        <taxon>Actinomycetes</taxon>
        <taxon>Bifidobacteriales</taxon>
        <taxon>Bifidobacteriaceae</taxon>
        <taxon>Bifidobacterium</taxon>
    </lineage>
</organism>
<keyword evidence="2" id="KW-1185">Reference proteome</keyword>